<dbReference type="InterPro" id="IPR035922">
    <property type="entry name" value="3H_dom_sf"/>
</dbReference>
<feature type="domain" description="3H" evidence="2">
    <location>
        <begin position="71"/>
        <end position="167"/>
    </location>
</feature>
<dbReference type="AlphaFoldDB" id="A0A4D7AV32"/>
<dbReference type="Pfam" id="PF08279">
    <property type="entry name" value="HTH_11"/>
    <property type="match status" value="1"/>
</dbReference>
<dbReference type="Gene3D" id="1.10.10.10">
    <property type="entry name" value="Winged helix-like DNA-binding domain superfamily/Winged helix DNA-binding domain"/>
    <property type="match status" value="1"/>
</dbReference>
<dbReference type="InterPro" id="IPR026043">
    <property type="entry name" value="NadR"/>
</dbReference>
<feature type="binding site" evidence="1">
    <location>
        <position position="144"/>
    </location>
    <ligand>
        <name>Ni(2+)</name>
        <dbReference type="ChEBI" id="CHEBI:49786"/>
    </ligand>
</feature>
<gene>
    <name evidence="4" type="ORF">EIO64_02900</name>
</gene>
<dbReference type="RefSeq" id="WP_036631139.1">
    <property type="nucleotide sequence ID" value="NZ_CAUWCU010000061.1"/>
</dbReference>
<feature type="binding site" evidence="1">
    <location>
        <position position="142"/>
    </location>
    <ligand>
        <name>Ni(2+)</name>
        <dbReference type="ChEBI" id="CHEBI:49786"/>
    </ligand>
</feature>
<dbReference type="InterPro" id="IPR036388">
    <property type="entry name" value="WH-like_DNA-bd_sf"/>
</dbReference>
<dbReference type="Proteomes" id="UP000298642">
    <property type="component" value="Chromosome"/>
</dbReference>
<keyword evidence="5" id="KW-1185">Reference proteome</keyword>
<dbReference type="PIRSF" id="PIRSF037847">
    <property type="entry name" value="NiaR"/>
    <property type="match status" value="1"/>
</dbReference>
<dbReference type="InterPro" id="IPR036390">
    <property type="entry name" value="WH_DNA-bd_sf"/>
</dbReference>
<keyword evidence="1" id="KW-0479">Metal-binding</keyword>
<dbReference type="PANTHER" id="PTHR40068">
    <property type="entry name" value="TRANSCRIPTION REPRESSOR NIAR-RELATED"/>
    <property type="match status" value="1"/>
</dbReference>
<feature type="binding site" evidence="1">
    <location>
        <position position="75"/>
    </location>
    <ligand>
        <name>Ni(2+)</name>
        <dbReference type="ChEBI" id="CHEBI:49786"/>
    </ligand>
</feature>
<protein>
    <submittedName>
        <fullName evidence="4">Transcription repressor NadR</fullName>
    </submittedName>
</protein>
<dbReference type="Gene3D" id="3.30.1340.20">
    <property type="entry name" value="3H domain"/>
    <property type="match status" value="1"/>
</dbReference>
<evidence type="ECO:0000256" key="1">
    <source>
        <dbReference type="PIRSR" id="PIRSR037847-1"/>
    </source>
</evidence>
<sequence>MRAEERRQAIRELLQRAKQPVSATALAAQFSVSRQIIVGDIALLRAAGADISATPRGYVILRETGGLVRQVAVQHDAAGMGEELNAMVDQGCTVLDVIVDHPIYGQLTGPLQLSNRYDVGQFLSRCAQSDARPLSELTEGIHLHTLSCPDEAAFGRVCRELRRLGVLLEG</sequence>
<dbReference type="PANTHER" id="PTHR40068:SF1">
    <property type="entry name" value="TRANSCRIPTION REPRESSOR NIAR-RELATED"/>
    <property type="match status" value="1"/>
</dbReference>
<proteinExistence type="predicted"/>
<accession>A0A4D7AV32</accession>
<dbReference type="InterPro" id="IPR004173">
    <property type="entry name" value="3H_domain"/>
</dbReference>
<dbReference type="SUPFAM" id="SSF46785">
    <property type="entry name" value="Winged helix' DNA-binding domain"/>
    <property type="match status" value="1"/>
</dbReference>
<reference evidence="5" key="1">
    <citation type="submission" date="2018-12" db="EMBL/GenBank/DDBJ databases">
        <title>Dusodibacter welbiota gen. nov., sp. nov., isolated from human faeces and emended description of the Oscillibacter genus.</title>
        <authorList>
            <person name="Le Roy T."/>
            <person name="Van der Smissen P."/>
            <person name="Delzenne N."/>
            <person name="Muccioli G."/>
            <person name="Collet J.F."/>
            <person name="Cani P.D."/>
        </authorList>
    </citation>
    <scope>NUCLEOTIDE SEQUENCE [LARGE SCALE GENOMIC DNA]</scope>
    <source>
        <strain evidence="5">J115</strain>
    </source>
</reference>
<feature type="binding site" evidence="1">
    <location>
        <position position="83"/>
    </location>
    <ligand>
        <name>Ni(2+)</name>
        <dbReference type="ChEBI" id="CHEBI:49786"/>
    </ligand>
</feature>
<dbReference type="GeneID" id="89523121"/>
<dbReference type="InterPro" id="IPR013196">
    <property type="entry name" value="HTH_11"/>
</dbReference>
<dbReference type="Pfam" id="PF02829">
    <property type="entry name" value="3H"/>
    <property type="match status" value="1"/>
</dbReference>
<name>A0A4D7AV32_9FIRM</name>
<evidence type="ECO:0000259" key="2">
    <source>
        <dbReference type="Pfam" id="PF02829"/>
    </source>
</evidence>
<feature type="domain" description="Helix-turn-helix type 11" evidence="3">
    <location>
        <begin position="6"/>
        <end position="58"/>
    </location>
</feature>
<keyword evidence="1" id="KW-0533">Nickel</keyword>
<dbReference type="EMBL" id="CP034413">
    <property type="protein sequence ID" value="QCI58307.1"/>
    <property type="molecule type" value="Genomic_DNA"/>
</dbReference>
<dbReference type="SUPFAM" id="SSF75500">
    <property type="entry name" value="Putative transcriptional regulator TM1602, C-terminal domain"/>
    <property type="match status" value="1"/>
</dbReference>
<organism evidence="4 5">
    <name type="scientific">Dysosmobacter welbionis</name>
    <dbReference type="NCBI Taxonomy" id="2093857"/>
    <lineage>
        <taxon>Bacteria</taxon>
        <taxon>Bacillati</taxon>
        <taxon>Bacillota</taxon>
        <taxon>Clostridia</taxon>
        <taxon>Eubacteriales</taxon>
        <taxon>Oscillospiraceae</taxon>
        <taxon>Dysosmobacter</taxon>
    </lineage>
</organism>
<dbReference type="KEGG" id="obj:EIO64_02900"/>
<evidence type="ECO:0000259" key="3">
    <source>
        <dbReference type="Pfam" id="PF08279"/>
    </source>
</evidence>
<evidence type="ECO:0000313" key="4">
    <source>
        <dbReference type="EMBL" id="QCI58307.1"/>
    </source>
</evidence>
<dbReference type="GO" id="GO:0046872">
    <property type="term" value="F:metal ion binding"/>
    <property type="evidence" value="ECO:0007669"/>
    <property type="project" value="UniProtKB-KW"/>
</dbReference>
<evidence type="ECO:0000313" key="5">
    <source>
        <dbReference type="Proteomes" id="UP000298642"/>
    </source>
</evidence>